<dbReference type="InterPro" id="IPR006373">
    <property type="entry name" value="VSA_Rifin"/>
</dbReference>
<evidence type="ECO:0000313" key="4">
    <source>
        <dbReference type="EMBL" id="KNC37369.1"/>
    </source>
</evidence>
<feature type="signal peptide" evidence="3">
    <location>
        <begin position="1"/>
        <end position="20"/>
    </location>
</feature>
<reference evidence="5" key="1">
    <citation type="submission" date="2015-07" db="EMBL/GenBank/DDBJ databases">
        <title>Annotation of Plasmodium falciparum RAJ116.</title>
        <authorList>
            <consortium name="The Broad Institute Genome Sequencing Platform"/>
            <person name="Volkman S.K."/>
            <person name="Neafsey D.E."/>
            <person name="Dash A.P."/>
            <person name="Chitnis C.E."/>
            <person name="Hartl D.L."/>
            <person name="Young S.K."/>
            <person name="Zeng Q."/>
            <person name="Koehrsen M."/>
            <person name="Alvarado L."/>
            <person name="Berlin A."/>
            <person name="Borenstein D."/>
            <person name="Chapman S.B."/>
            <person name="Chen Z."/>
            <person name="Engels R."/>
            <person name="Freedman E."/>
            <person name="Gellesch M."/>
            <person name="Goldberg J."/>
            <person name="Griggs A."/>
            <person name="Gujja S."/>
            <person name="Heilman E.R."/>
            <person name="Heiman D.I."/>
            <person name="Howarth C."/>
            <person name="Jen D."/>
            <person name="Larson L."/>
            <person name="Mehta T."/>
            <person name="Neiman D."/>
            <person name="Park D."/>
            <person name="Pearson M."/>
            <person name="Roberts A."/>
            <person name="Saif S."/>
            <person name="Shea T."/>
            <person name="Shenoy N."/>
            <person name="Sisk P."/>
            <person name="Stolte C."/>
            <person name="Sykes S."/>
            <person name="Walk T."/>
            <person name="White J."/>
            <person name="Yandava C."/>
            <person name="Haas B."/>
            <person name="Henn M.R."/>
            <person name="Nusbaum C."/>
            <person name="Birren B."/>
        </authorList>
    </citation>
    <scope>NUCLEOTIDE SEQUENCE [LARGE SCALE GENOMIC DNA]</scope>
    <source>
        <strain evidence="5">RAJ116</strain>
    </source>
</reference>
<name>A0A0L0D146_PLAFA</name>
<sequence length="324" mass="36610">MKVHYINILLFSLLLNILEHNKWNHNSTIYHKSNIKPIKSHRSLCVCKLYTPNYDNDPEMKEVMENFDRQTSQRFEEYNERMKDERQKHKDQCEKDIEKIILKDKIEKELKENFGALQTDIQSDAIPTCVCEKSLPDIVEKSCLKCGNNMGGLVPGMGLIGGTAVYAAAVKAATKAGMDAANKGLVSVPGLELLLQEKFTELVTTTNFQCPNALMGLVQNVKNTYCVGDALKKKLFCTFNSSGDKNAIWYAGTVQEAAEEGIKEYGTTFLAETSPNAFLTNPYISSSIAIMIIVAIILVIYLILRYKRTKKMKKKLQYIKLLKE</sequence>
<evidence type="ECO:0000256" key="1">
    <source>
        <dbReference type="SAM" id="Coils"/>
    </source>
</evidence>
<reference evidence="5" key="2">
    <citation type="submission" date="2015-07" db="EMBL/GenBank/DDBJ databases">
        <title>The genome sequence of Plasmodium falciparum RAJ116.</title>
        <authorList>
            <consortium name="The Broad Institute Genome Sequencing Platform"/>
            <person name="Volkman S.K."/>
            <person name="Neafsey D.E."/>
            <person name="Dash A.P."/>
            <person name="Chitnis C.E."/>
            <person name="Hartl D.L."/>
            <person name="Young S.K."/>
            <person name="Kodira C.D."/>
            <person name="Zeng Q."/>
            <person name="Koehrsen M."/>
            <person name="Godfrey P."/>
            <person name="Alvarado L."/>
            <person name="Berlin A."/>
            <person name="Borenstein D."/>
            <person name="Chen Z."/>
            <person name="Engels R."/>
            <person name="Freedman E."/>
            <person name="Gellesch M."/>
            <person name="Goldberg J."/>
            <person name="Griggs A."/>
            <person name="Gujja S."/>
            <person name="Heiman D."/>
            <person name="Hepburn T."/>
            <person name="Howarth C."/>
            <person name="Jen D."/>
            <person name="Larson L."/>
            <person name="Lewis B."/>
            <person name="Mehta T."/>
            <person name="Park D."/>
            <person name="Pearson M."/>
            <person name="Roberts A."/>
            <person name="Saif S."/>
            <person name="Shea T."/>
            <person name="Shenoy N."/>
            <person name="Sisk P."/>
            <person name="Stolte C."/>
            <person name="Sykes S."/>
            <person name="Walk T."/>
            <person name="White J."/>
            <person name="Yandava C."/>
            <person name="Wirth D.F."/>
            <person name="Nusbaum C."/>
            <person name="Birren B."/>
        </authorList>
    </citation>
    <scope>NUCLEOTIDE SEQUENCE [LARGE SCALE GENOMIC DNA]</scope>
    <source>
        <strain evidence="5">RAJ116</strain>
    </source>
</reference>
<protein>
    <submittedName>
        <fullName evidence="4">Rifin</fullName>
    </submittedName>
</protein>
<dbReference type="AlphaFoldDB" id="A0A0L0D146"/>
<keyword evidence="2" id="KW-0812">Transmembrane</keyword>
<keyword evidence="2" id="KW-0472">Membrane</keyword>
<dbReference type="Proteomes" id="UP000054566">
    <property type="component" value="Unassembled WGS sequence"/>
</dbReference>
<keyword evidence="1" id="KW-0175">Coiled coil</keyword>
<keyword evidence="3" id="KW-0732">Signal</keyword>
<dbReference type="Pfam" id="PF02009">
    <property type="entry name" value="RIFIN"/>
    <property type="match status" value="2"/>
</dbReference>
<proteinExistence type="predicted"/>
<feature type="coiled-coil region" evidence="1">
    <location>
        <begin position="72"/>
        <end position="99"/>
    </location>
</feature>
<feature type="transmembrane region" description="Helical" evidence="2">
    <location>
        <begin position="283"/>
        <end position="304"/>
    </location>
</feature>
<keyword evidence="2" id="KW-1133">Transmembrane helix</keyword>
<dbReference type="NCBIfam" id="TIGR01477">
    <property type="entry name" value="RIFIN"/>
    <property type="match status" value="1"/>
</dbReference>
<dbReference type="EMBL" id="GG664492">
    <property type="protein sequence ID" value="KNC37369.1"/>
    <property type="molecule type" value="Genomic_DNA"/>
</dbReference>
<feature type="chain" id="PRO_5005537107" evidence="3">
    <location>
        <begin position="21"/>
        <end position="324"/>
    </location>
</feature>
<accession>A0A0L0D146</accession>
<evidence type="ECO:0000313" key="5">
    <source>
        <dbReference type="Proteomes" id="UP000054566"/>
    </source>
</evidence>
<evidence type="ECO:0000256" key="3">
    <source>
        <dbReference type="SAM" id="SignalP"/>
    </source>
</evidence>
<dbReference type="OrthoDB" id="379139at2759"/>
<evidence type="ECO:0000256" key="2">
    <source>
        <dbReference type="SAM" id="Phobius"/>
    </source>
</evidence>
<organism evidence="4 5">
    <name type="scientific">Plasmodium falciparum RAJ116</name>
    <dbReference type="NCBI Taxonomy" id="580058"/>
    <lineage>
        <taxon>Eukaryota</taxon>
        <taxon>Sar</taxon>
        <taxon>Alveolata</taxon>
        <taxon>Apicomplexa</taxon>
        <taxon>Aconoidasida</taxon>
        <taxon>Haemosporida</taxon>
        <taxon>Plasmodiidae</taxon>
        <taxon>Plasmodium</taxon>
        <taxon>Plasmodium (Laverania)</taxon>
    </lineage>
</organism>
<gene>
    <name evidence="4" type="ORF">PFLG_02210</name>
</gene>